<accession>A0A5D4RU47</accession>
<dbReference type="InterPro" id="IPR011009">
    <property type="entry name" value="Kinase-like_dom_sf"/>
</dbReference>
<dbReference type="SUPFAM" id="SSF56112">
    <property type="entry name" value="Protein kinase-like (PK-like)"/>
    <property type="match status" value="1"/>
</dbReference>
<dbReference type="GO" id="GO:0016740">
    <property type="term" value="F:transferase activity"/>
    <property type="evidence" value="ECO:0007669"/>
    <property type="project" value="UniProtKB-KW"/>
</dbReference>
<organism evidence="2 3">
    <name type="scientific">Rossellomorea marisflavi</name>
    <dbReference type="NCBI Taxonomy" id="189381"/>
    <lineage>
        <taxon>Bacteria</taxon>
        <taxon>Bacillati</taxon>
        <taxon>Bacillota</taxon>
        <taxon>Bacilli</taxon>
        <taxon>Bacillales</taxon>
        <taxon>Bacillaceae</taxon>
        <taxon>Rossellomorea</taxon>
    </lineage>
</organism>
<dbReference type="EMBL" id="VTEQ01000003">
    <property type="protein sequence ID" value="TYS54289.1"/>
    <property type="molecule type" value="Genomic_DNA"/>
</dbReference>
<dbReference type="Gene3D" id="3.90.1200.10">
    <property type="match status" value="1"/>
</dbReference>
<dbReference type="AlphaFoldDB" id="A0A5D4RU47"/>
<keyword evidence="2" id="KW-0808">Transferase</keyword>
<gene>
    <name evidence="2" type="ORF">FZC83_13865</name>
</gene>
<protein>
    <submittedName>
        <fullName evidence="2">Phosphotransferase</fullName>
    </submittedName>
</protein>
<proteinExistence type="predicted"/>
<feature type="domain" description="Aminoglycoside phosphotransferase" evidence="1">
    <location>
        <begin position="55"/>
        <end position="237"/>
    </location>
</feature>
<sequence length="293" mass="33568">MNILLHRRVEHEMLDLINAFFSEEDAEEFKVKKISESVWVAHGPEGIFYIKRRTELKLEEKLTSYLHQRSVRVEMPHPARHGGNMFWADGCGYALYACIPGIRPGWEFPIMSAVGNTLAKLHSSFMHFPFEGVKTWDISLHTWEWILQSGHSPVARWARTVVKQFCSLDLERGKQLVHGDVHPGNLLVDEEGCVGIIDFQRLRVANRMADIAYFCAHLIIHNGISWPLITAFLKGYGAESTFREGDGARFMHHLTMFIVQYTFYLRKEPFAAFSQLIEVSEAVEDLMSPSSNA</sequence>
<dbReference type="InterPro" id="IPR002575">
    <property type="entry name" value="Aminoglycoside_PTrfase"/>
</dbReference>
<evidence type="ECO:0000313" key="3">
    <source>
        <dbReference type="Proteomes" id="UP000322997"/>
    </source>
</evidence>
<evidence type="ECO:0000259" key="1">
    <source>
        <dbReference type="Pfam" id="PF01636"/>
    </source>
</evidence>
<comment type="caution">
    <text evidence="2">The sequence shown here is derived from an EMBL/GenBank/DDBJ whole genome shotgun (WGS) entry which is preliminary data.</text>
</comment>
<reference evidence="2 3" key="1">
    <citation type="submission" date="2019-08" db="EMBL/GenBank/DDBJ databases">
        <title>Bacillus genomes from the desert of Cuatro Cienegas, Coahuila.</title>
        <authorList>
            <person name="Olmedo-Alvarez G."/>
        </authorList>
    </citation>
    <scope>NUCLEOTIDE SEQUENCE [LARGE SCALE GENOMIC DNA]</scope>
    <source>
        <strain evidence="2 3">CH108_3D</strain>
    </source>
</reference>
<name>A0A5D4RU47_9BACI</name>
<dbReference type="Pfam" id="PF01636">
    <property type="entry name" value="APH"/>
    <property type="match status" value="1"/>
</dbReference>
<dbReference type="Proteomes" id="UP000322997">
    <property type="component" value="Unassembled WGS sequence"/>
</dbReference>
<evidence type="ECO:0000313" key="2">
    <source>
        <dbReference type="EMBL" id="TYS54289.1"/>
    </source>
</evidence>